<dbReference type="EMBL" id="KV427668">
    <property type="protein sequence ID" value="KZT01212.1"/>
    <property type="molecule type" value="Genomic_DNA"/>
</dbReference>
<dbReference type="PANTHER" id="PTHR31781:SF1">
    <property type="entry name" value="PROTEIN UNC-80 HOMOLOG"/>
    <property type="match status" value="1"/>
</dbReference>
<sequence length="2110" mass="233742">MRRVKLEREPSQGTIASTLHLPFGMSTGSLPIVSSLPSVTVPSLSSLASARRPQSSHNLEDPRIPASVVPLSQVLQRIPVINRPRELPHEAHVLSALLVPFLGPNKGVEADRLYGEQYAATKAFENLCMEWSSTSCEVDLRRCLWCFNAASVPSAQQPIVIGLLSKLIFSSGLFMLDSPAALRTIYQGLYSLLRCVSLDASLADWVRKYLGSVDDGSAGMPPAESFEKEYGARWSSDDQELLIRRAIATESIVNMLRGGSDSSRRWILHDALEVYWPIPDQTARLTPLNSCIDAHRLKAFVTAASTLLFPSIGVDVSSQVADAAAIMRILHTRVLREVDLVLEKDATGIRSGIIQLALDLTCVQDFTDRAMVLEQIRGWLQDSASWKSSFDGTLRNLIANAEWPAILRVLITIAKTYPEDMRSSLVTVLLPLLHDRLMASAPEYPCEPLSEFLQLVSRAYPKVFFKPIFTCAASAKDLTIATQLSVLTCIARYMPDLWCRDADMMSVALMSDPAGAKARSNEGNVTWGRTRMGQLVLLLELFAFMQRVRRANDVALAASAVRFAVALETRLGALIKAKEQTMLVPISQRLLLTAFFRETRLLTRSSKSASWHSSVVSWTLYELPDDDFESEEEQEIDASFDKLRALYAHALEAFEGGSKRRTTLFLSPSMDRQRSKGSGQNPAYELLVGRFSLVDSLHIPFRRISLPLLVLVSGLLSTQDYASLGPVLWHRCLDSPNSDVNVSASFLVMQCAERSPMQLLQAIEHDLSNDNARIRWAAIGRIGILCSWRTQLLSQDVILDKNYRRPFKLSRPPIHFVPTDIGSSLFVLEGDVYEFKDSHGHLLPLELRRRLADIGWDEEDRVEDPKIQWLKTPLSLLPTPQLSTLDDPADESTAFPESPNLSPDPSPKSSPSDKSSILRRDSSTSGTKRRPVFVSELVALFPRLVSMVKDENFEVASAARNLVVDLMRDDPSLLTRPIYQALSGNEHDLSYAADTVMAMLHVRPVLPPAIAHHLLNHLTGFLKSFIRQTGSAAPLQSYAYSAPAIARLSTQVSKMSARDIRRAKVDMLLLPTGSLWFPPSAPQAPMFPRGVDIEQNPFEAIPSSLVWITMVRTSQNMMFLRLLEKDPQELKTVRKSLTRLVLPSMQATSGEGFLQFASFKPRKRRIDSRPTAALNALSLTLACSYLLLTTQMFWSMSRHLSDRQELANLVDGLNRVLITHGDDIGIVAHTMLAFMLASTRFKRIFIAGGTYALFMPAVIKVYCESEAHPGIRAAIEYAVNRFYAIHQEAFVFQSVDVVSHMFMATDVDQPWLAKHVFALFSTLKNGTAPLAPDVAGIYNLNKLQEQENRMADVAEEVPQNFLASIRKVGIGRHQVTLVLPDQYEWKRLALDDFVRLFLTVIAHNPTIQRAERFLRSLRLLAPHFYNASRSSRTVLRDGIDALGAIFINTGAFKSKLPENPHNRPSDDFGYEVLVEDGGHELKQGLTPADSLGMQLDYMSLVVAFTQAGGELSPGTFLRFLELIKLTLRDSIVSGDRISVLLTDCLRTFLLREPAPRLKQVVAILTDVAPIVTAYSTSVNFAGVYDLLATLSANSLFASQPRFSQLVVTRYCRAGLEACEVAASEGWLLSLPSRMNIVRLINSAISLVGADIVGELEQHSPTYAFLSGVLLPLVLIAKTSADLLAGSQWTEGWRRRDVLSRAWIRLLSYTLAACQNPAAPTKFAANSSERRKSQDIRSVSSSNESVMAFSVALQVLKVIVIRAEGDLSVALPRVWFHISSVLRSLLADGDALFAQKLDEYSEPPSPSQSPRKGSFSSAQDKKPLLPSVASGHSMDQMSSPRLIDYLTWSFIHWLCLRKSPLMIQMRGFIEEKVALVSQGSLDSSGGLTPIRTRRISSVFIKPRRSMANDSAVSSAASTPRNSTLLNTSWSLPNFNDRSFDASTPRREPSARLPGYARDLSPISPSGRMARDSGPNIIHLGPVLSPSLSVTSAGLEPRRSISAGSTQTRGNEITAVVAARGVLVHSTVLVRMTYLRIRLAQTVMGYATLLPMGDAVEGHGNDLSVRAWTKKEALEAVLQEVKDLMEEFRDYKDMEEDSVVDMEDPPASPSKW</sequence>
<evidence type="ECO:0000256" key="1">
    <source>
        <dbReference type="SAM" id="MobiDB-lite"/>
    </source>
</evidence>
<dbReference type="GO" id="GO:0055080">
    <property type="term" value="P:monoatomic cation homeostasis"/>
    <property type="evidence" value="ECO:0007669"/>
    <property type="project" value="TreeGrafter"/>
</dbReference>
<dbReference type="GeneID" id="63822143"/>
<organism evidence="3 4">
    <name type="scientific">Laetiporus sulphureus 93-53</name>
    <dbReference type="NCBI Taxonomy" id="1314785"/>
    <lineage>
        <taxon>Eukaryota</taxon>
        <taxon>Fungi</taxon>
        <taxon>Dikarya</taxon>
        <taxon>Basidiomycota</taxon>
        <taxon>Agaricomycotina</taxon>
        <taxon>Agaricomycetes</taxon>
        <taxon>Polyporales</taxon>
        <taxon>Laetiporus</taxon>
    </lineage>
</organism>
<evidence type="ECO:0000313" key="3">
    <source>
        <dbReference type="EMBL" id="KZT01212.1"/>
    </source>
</evidence>
<dbReference type="SUPFAM" id="SSF48371">
    <property type="entry name" value="ARM repeat"/>
    <property type="match status" value="1"/>
</dbReference>
<proteinExistence type="predicted"/>
<dbReference type="STRING" id="1314785.A0A165BK87"/>
<dbReference type="GO" id="GO:0034703">
    <property type="term" value="C:cation channel complex"/>
    <property type="evidence" value="ECO:0007669"/>
    <property type="project" value="TreeGrafter"/>
</dbReference>
<evidence type="ECO:0000259" key="2">
    <source>
        <dbReference type="Pfam" id="PF20262"/>
    </source>
</evidence>
<dbReference type="Proteomes" id="UP000076871">
    <property type="component" value="Unassembled WGS sequence"/>
</dbReference>
<feature type="domain" description="Protein UNC80 C-terminal" evidence="2">
    <location>
        <begin position="1185"/>
        <end position="1316"/>
    </location>
</feature>
<dbReference type="PANTHER" id="PTHR31781">
    <property type="entry name" value="UNC80"/>
    <property type="match status" value="1"/>
</dbReference>
<name>A0A165BK87_9APHY</name>
<evidence type="ECO:0000313" key="4">
    <source>
        <dbReference type="Proteomes" id="UP000076871"/>
    </source>
</evidence>
<feature type="region of interest" description="Disordered" evidence="1">
    <location>
        <begin position="1937"/>
        <end position="1965"/>
    </location>
</feature>
<gene>
    <name evidence="3" type="ORF">LAESUDRAFT_664343</name>
</gene>
<dbReference type="InterPro" id="IPR046460">
    <property type="entry name" value="UNC80_C"/>
</dbReference>
<dbReference type="InterPro" id="IPR016024">
    <property type="entry name" value="ARM-type_fold"/>
</dbReference>
<dbReference type="InParanoid" id="A0A165BK87"/>
<feature type="region of interest" description="Disordered" evidence="1">
    <location>
        <begin position="1798"/>
        <end position="1819"/>
    </location>
</feature>
<feature type="compositionally biased region" description="Basic and acidic residues" evidence="1">
    <location>
        <begin position="1937"/>
        <end position="1948"/>
    </location>
</feature>
<dbReference type="GO" id="GO:0005261">
    <property type="term" value="F:monoatomic cation channel activity"/>
    <property type="evidence" value="ECO:0007669"/>
    <property type="project" value="TreeGrafter"/>
</dbReference>
<dbReference type="Pfam" id="PF20262">
    <property type="entry name" value="UNC80_C"/>
    <property type="match status" value="1"/>
</dbReference>
<protein>
    <recommendedName>
        <fullName evidence="2">Protein UNC80 C-terminal domain-containing protein</fullName>
    </recommendedName>
</protein>
<dbReference type="RefSeq" id="XP_040758952.1">
    <property type="nucleotide sequence ID" value="XM_040905113.1"/>
</dbReference>
<accession>A0A165BK87</accession>
<keyword evidence="4" id="KW-1185">Reference proteome</keyword>
<reference evidence="3 4" key="1">
    <citation type="journal article" date="2016" name="Mol. Biol. Evol.">
        <title>Comparative Genomics of Early-Diverging Mushroom-Forming Fungi Provides Insights into the Origins of Lignocellulose Decay Capabilities.</title>
        <authorList>
            <person name="Nagy L.G."/>
            <person name="Riley R."/>
            <person name="Tritt A."/>
            <person name="Adam C."/>
            <person name="Daum C."/>
            <person name="Floudas D."/>
            <person name="Sun H."/>
            <person name="Yadav J.S."/>
            <person name="Pangilinan J."/>
            <person name="Larsson K.H."/>
            <person name="Matsuura K."/>
            <person name="Barry K."/>
            <person name="Labutti K."/>
            <person name="Kuo R."/>
            <person name="Ohm R.A."/>
            <person name="Bhattacharya S.S."/>
            <person name="Shirouzu T."/>
            <person name="Yoshinaga Y."/>
            <person name="Martin F.M."/>
            <person name="Grigoriev I.V."/>
            <person name="Hibbett D.S."/>
        </authorList>
    </citation>
    <scope>NUCLEOTIDE SEQUENCE [LARGE SCALE GENOMIC DNA]</scope>
    <source>
        <strain evidence="3 4">93-53</strain>
    </source>
</reference>
<dbReference type="OrthoDB" id="5584001at2759"/>
<feature type="region of interest" description="Disordered" evidence="1">
    <location>
        <begin position="880"/>
        <end position="927"/>
    </location>
</feature>